<protein>
    <submittedName>
        <fullName evidence="1">Uncharacterized protein</fullName>
    </submittedName>
</protein>
<sequence length="209" mass="22928">MTQPFIFGGEDGQTVEAWIAAVNTFIKDNNVKEPERGMIALNRLSLPVRACIRRCSGPLEAITGKPWDWSWVRLQVALLRIEDQIRQAKEDQIKEAVADIAKSATKNLLFPALFTLALGFMGFSGSGPVKHSFAANMQSSFGNVRSGSSFARCQQFAMRASNISTWVERVGTTAADSLVSVANSSPSASWDDGERFRPSIEVIEMLVNL</sequence>
<accession>A0A9Q5HQF1</accession>
<dbReference type="EMBL" id="LNZH02000217">
    <property type="protein sequence ID" value="OCB83917.1"/>
    <property type="molecule type" value="Genomic_DNA"/>
</dbReference>
<proteinExistence type="predicted"/>
<keyword evidence="2" id="KW-1185">Reference proteome</keyword>
<evidence type="ECO:0000313" key="2">
    <source>
        <dbReference type="Proteomes" id="UP000757232"/>
    </source>
</evidence>
<name>A0A9Q5HQF1_SANBA</name>
<dbReference type="AlphaFoldDB" id="A0A9Q5HQF1"/>
<gene>
    <name evidence="1" type="ORF">A7U60_g9123</name>
</gene>
<organism evidence="1 2">
    <name type="scientific">Sanghuangporus baumii</name>
    <name type="common">Phellinus baumii</name>
    <dbReference type="NCBI Taxonomy" id="108892"/>
    <lineage>
        <taxon>Eukaryota</taxon>
        <taxon>Fungi</taxon>
        <taxon>Dikarya</taxon>
        <taxon>Basidiomycota</taxon>
        <taxon>Agaricomycotina</taxon>
        <taxon>Agaricomycetes</taxon>
        <taxon>Hymenochaetales</taxon>
        <taxon>Hymenochaetaceae</taxon>
        <taxon>Sanghuangporus</taxon>
    </lineage>
</organism>
<dbReference type="InterPro" id="IPR038213">
    <property type="entry name" value="IFI6/IFI27-like_sf"/>
</dbReference>
<dbReference type="Proteomes" id="UP000757232">
    <property type="component" value="Unassembled WGS sequence"/>
</dbReference>
<dbReference type="Gene3D" id="6.10.110.10">
    <property type="match status" value="1"/>
</dbReference>
<reference evidence="1" key="1">
    <citation type="submission" date="2016-06" db="EMBL/GenBank/DDBJ databases">
        <title>Draft Genome sequence of the fungus Inonotus baumii.</title>
        <authorList>
            <person name="Zhu H."/>
            <person name="Lin W."/>
        </authorList>
    </citation>
    <scope>NUCLEOTIDE SEQUENCE</scope>
    <source>
        <strain evidence="1">821</strain>
    </source>
</reference>
<comment type="caution">
    <text evidence="1">The sequence shown here is derived from an EMBL/GenBank/DDBJ whole genome shotgun (WGS) entry which is preliminary data.</text>
</comment>
<evidence type="ECO:0000313" key="1">
    <source>
        <dbReference type="EMBL" id="OCB83917.1"/>
    </source>
</evidence>